<feature type="compositionally biased region" description="Low complexity" evidence="8">
    <location>
        <begin position="42"/>
        <end position="64"/>
    </location>
</feature>
<dbReference type="PANTHER" id="PTHR46247:SF1">
    <property type="entry name" value="CRS2-ASSOCIATED FACTOR 1, CHLOROPLASTIC"/>
    <property type="match status" value="1"/>
</dbReference>
<dbReference type="InterPro" id="IPR001890">
    <property type="entry name" value="RNA-binding_CRM"/>
</dbReference>
<accession>A0A176WH21</accession>
<dbReference type="FunFam" id="3.30.110.60:FF:000002">
    <property type="entry name" value="CRS2-associated factor 1, chloroplastic"/>
    <property type="match status" value="2"/>
</dbReference>
<dbReference type="GO" id="GO:0000373">
    <property type="term" value="P:Group II intron splicing"/>
    <property type="evidence" value="ECO:0007669"/>
    <property type="project" value="InterPro"/>
</dbReference>
<feature type="region of interest" description="Disordered" evidence="8">
    <location>
        <begin position="608"/>
        <end position="638"/>
    </location>
</feature>
<dbReference type="GO" id="GO:1990904">
    <property type="term" value="C:ribonucleoprotein complex"/>
    <property type="evidence" value="ECO:0007669"/>
    <property type="project" value="UniProtKB-KW"/>
</dbReference>
<dbReference type="GO" id="GO:0006397">
    <property type="term" value="P:mRNA processing"/>
    <property type="evidence" value="ECO:0007669"/>
    <property type="project" value="UniProtKB-KW"/>
</dbReference>
<organism evidence="11 12">
    <name type="scientific">Marchantia polymorpha subsp. ruderalis</name>
    <dbReference type="NCBI Taxonomy" id="1480154"/>
    <lineage>
        <taxon>Eukaryota</taxon>
        <taxon>Viridiplantae</taxon>
        <taxon>Streptophyta</taxon>
        <taxon>Embryophyta</taxon>
        <taxon>Marchantiophyta</taxon>
        <taxon>Marchantiopsida</taxon>
        <taxon>Marchantiidae</taxon>
        <taxon>Marchantiales</taxon>
        <taxon>Marchantiaceae</taxon>
        <taxon>Marchantia</taxon>
    </lineage>
</organism>
<feature type="compositionally biased region" description="Polar residues" evidence="8">
    <location>
        <begin position="65"/>
        <end position="77"/>
    </location>
</feature>
<evidence type="ECO:0000256" key="1">
    <source>
        <dbReference type="ARBA" id="ARBA00022664"/>
    </source>
</evidence>
<keyword evidence="4" id="KW-0809">Transit peptide</keyword>
<keyword evidence="3 7" id="KW-0694">RNA-binding</keyword>
<evidence type="ECO:0000256" key="7">
    <source>
        <dbReference type="PROSITE-ProRule" id="PRU00626"/>
    </source>
</evidence>
<dbReference type="Pfam" id="PF01985">
    <property type="entry name" value="CRS1_YhbY"/>
    <property type="match status" value="2"/>
</dbReference>
<dbReference type="AlphaFoldDB" id="A0A176WH21"/>
<keyword evidence="6" id="KW-0687">Ribonucleoprotein</keyword>
<gene>
    <name evidence="11" type="ORF">AXG93_3017s1500</name>
    <name evidence="10" type="ORF">Mp_5g04250</name>
</gene>
<reference evidence="11 12" key="1">
    <citation type="submission" date="2016-03" db="EMBL/GenBank/DDBJ databases">
        <title>Mechanisms controlling the formation of the plant cell surface in tip-growing cells are functionally conserved among land plants.</title>
        <authorList>
            <person name="Honkanen S."/>
            <person name="Jones V.A."/>
            <person name="Morieri G."/>
            <person name="Champion C."/>
            <person name="Hetherington A.J."/>
            <person name="Kelly S."/>
            <person name="Saint-Marcoux D."/>
            <person name="Proust H."/>
            <person name="Prescott H."/>
            <person name="Dolan L."/>
        </authorList>
    </citation>
    <scope>NUCLEOTIDE SEQUENCE [LARGE SCALE GENOMIC DNA]</scope>
    <source>
        <strain evidence="12">cv. Tak-1 and cv. Tak-2</strain>
        <tissue evidence="11">Whole gametophyte</tissue>
    </source>
</reference>
<sequence length="650" mass="71708">MLHVGPMQGVVLKNAPSRLSFHFCSTFSRKFSLSRVAWCSDSSSSSDSEPKSVSSPVNPNSNSSRLSETLLSDSTLNPFSSVPSPPPFTGRPGRYSVGESNRNGSNYGEFRSVGSRSDPSLPSIPGKFSKYSKPIRNLSTSAPAKNQRANKKPFRRPMSDIRSPVRPATHSPYDPPRNYDSDTSRDDEDAGPEVETSLAEKFPPASASALRKTAEALDELPAWMEQYQYSYSEVPKAPILGFRDTPYSPFGPQDLVARPWTGSAPLKPQKKKVPEFDSFNPPPTKKGVKYVQKPGPFPPGQGPVEGKTREEIIGEPLSPQEVRELVETCIKMKKMVNLGRDGLTHNMLEVIHTHWKRSVCCKIKCKGVPTVDMDNVVRVLEEKTGGVVISRAGGTIYLFRGRNYQYKTRPKFPLMLWKPPTPIYPKLIVPVPEGLTEDEAKLLRAKARRAEPLCKLSKNGVYMNLVADVRAQFSVDEVVRVDCTGLNPSDYKKIGAKLKELVPCVLLSFEKEQIMMWRGKFAEETVLTDGGVEGEQTVATTSDDQRGEEESSSGAEMDEVDLLFKQAIEEGQAVQLETEAVDPDVVWKKASELSASVQFPDFDVTKLDAKSGEEEVPKKQPPQRIPTSSPFDAQPSGGLALDELAKLLGK</sequence>
<feature type="region of interest" description="Disordered" evidence="8">
    <location>
        <begin position="263"/>
        <end position="306"/>
    </location>
</feature>
<keyword evidence="12" id="KW-1185">Reference proteome</keyword>
<evidence type="ECO:0000256" key="6">
    <source>
        <dbReference type="ARBA" id="ARBA00023274"/>
    </source>
</evidence>
<evidence type="ECO:0000313" key="11">
    <source>
        <dbReference type="EMBL" id="OAE32379.1"/>
    </source>
</evidence>
<proteinExistence type="predicted"/>
<keyword evidence="2" id="KW-0677">Repeat</keyword>
<dbReference type="SMART" id="SM01103">
    <property type="entry name" value="CRS1_YhbY"/>
    <property type="match status" value="2"/>
</dbReference>
<evidence type="ECO:0000256" key="8">
    <source>
        <dbReference type="SAM" id="MobiDB-lite"/>
    </source>
</evidence>
<evidence type="ECO:0000313" key="13">
    <source>
        <dbReference type="Proteomes" id="UP001162541"/>
    </source>
</evidence>
<evidence type="ECO:0000256" key="2">
    <source>
        <dbReference type="ARBA" id="ARBA00022737"/>
    </source>
</evidence>
<feature type="domain" description="CRM" evidence="9">
    <location>
        <begin position="315"/>
        <end position="411"/>
    </location>
</feature>
<dbReference type="EMBL" id="LVLJ01000840">
    <property type="protein sequence ID" value="OAE32379.1"/>
    <property type="molecule type" value="Genomic_DNA"/>
</dbReference>
<dbReference type="InterPro" id="IPR035920">
    <property type="entry name" value="YhbY-like_sf"/>
</dbReference>
<dbReference type="SUPFAM" id="SSF75471">
    <property type="entry name" value="YhbY-like"/>
    <property type="match status" value="2"/>
</dbReference>
<name>A0A176WH21_MARPO</name>
<evidence type="ECO:0000259" key="9">
    <source>
        <dbReference type="PROSITE" id="PS51295"/>
    </source>
</evidence>
<dbReference type="GO" id="GO:0003723">
    <property type="term" value="F:RNA binding"/>
    <property type="evidence" value="ECO:0007669"/>
    <property type="project" value="UniProtKB-UniRule"/>
</dbReference>
<feature type="domain" description="CRM" evidence="9">
    <location>
        <begin position="433"/>
        <end position="529"/>
    </location>
</feature>
<keyword evidence="1" id="KW-0507">mRNA processing</keyword>
<evidence type="ECO:0000256" key="3">
    <source>
        <dbReference type="ARBA" id="ARBA00022884"/>
    </source>
</evidence>
<evidence type="ECO:0000256" key="5">
    <source>
        <dbReference type="ARBA" id="ARBA00023187"/>
    </source>
</evidence>
<dbReference type="Gene3D" id="3.30.110.60">
    <property type="entry name" value="YhbY-like"/>
    <property type="match status" value="2"/>
</dbReference>
<protein>
    <recommendedName>
        <fullName evidence="9">CRM domain-containing protein</fullName>
    </recommendedName>
</protein>
<dbReference type="EMBL" id="AP019870">
    <property type="protein sequence ID" value="BBN10529.1"/>
    <property type="molecule type" value="Genomic_DNA"/>
</dbReference>
<feature type="region of interest" description="Disordered" evidence="8">
    <location>
        <begin position="528"/>
        <end position="556"/>
    </location>
</feature>
<evidence type="ECO:0000313" key="12">
    <source>
        <dbReference type="Proteomes" id="UP000077202"/>
    </source>
</evidence>
<dbReference type="InterPro" id="IPR044599">
    <property type="entry name" value="CAF1P_plant"/>
</dbReference>
<keyword evidence="5" id="KW-0508">mRNA splicing</keyword>
<reference evidence="10" key="2">
    <citation type="journal article" date="2019" name="Curr. Biol.">
        <title>Chromatin organization in early land plants reveals an ancestral association between H3K27me3, transposons, and constitutive heterochromatin.</title>
        <authorList>
            <person name="Montgomery S.A."/>
            <person name="Tanizawa Y."/>
            <person name="Galik B."/>
            <person name="Wang N."/>
            <person name="Ito T."/>
            <person name="Mochizuki T."/>
            <person name="Akimcheva S."/>
            <person name="Bowman J."/>
            <person name="Cognat V."/>
            <person name="Drouard L."/>
            <person name="Ekker H."/>
            <person name="Houng S."/>
            <person name="Kohchi T."/>
            <person name="Lin S."/>
            <person name="Liu L.D."/>
            <person name="Nakamura Y."/>
            <person name="Valeeva L.R."/>
            <person name="Shakirov E.V."/>
            <person name="Shippen D.E."/>
            <person name="Wei W."/>
            <person name="Yagura M."/>
            <person name="Yamaoka S."/>
            <person name="Yamato K.T."/>
            <person name="Liu C."/>
            <person name="Berger F."/>
        </authorList>
    </citation>
    <scope>NUCLEOTIDE SEQUENCE [LARGE SCALE GENOMIC DNA]</scope>
    <source>
        <strain evidence="10">Tak-1</strain>
    </source>
</reference>
<evidence type="ECO:0000313" key="10">
    <source>
        <dbReference type="EMBL" id="BBN10529.1"/>
    </source>
</evidence>
<dbReference type="PANTHER" id="PTHR46247">
    <property type="entry name" value="CRS2-ASSOCIATED FACTOR 1, CHLOROPLASTIC"/>
    <property type="match status" value="1"/>
</dbReference>
<feature type="compositionally biased region" description="Basic and acidic residues" evidence="8">
    <location>
        <begin position="608"/>
        <end position="618"/>
    </location>
</feature>
<dbReference type="Proteomes" id="UP001162541">
    <property type="component" value="Chromosome 5"/>
</dbReference>
<dbReference type="Proteomes" id="UP000077202">
    <property type="component" value="Unassembled WGS sequence"/>
</dbReference>
<evidence type="ECO:0000256" key="4">
    <source>
        <dbReference type="ARBA" id="ARBA00022946"/>
    </source>
</evidence>
<dbReference type="PROSITE" id="PS51295">
    <property type="entry name" value="CRM"/>
    <property type="match status" value="2"/>
</dbReference>
<feature type="region of interest" description="Disordered" evidence="8">
    <location>
        <begin position="42"/>
        <end position="206"/>
    </location>
</feature>
<reference evidence="13" key="3">
    <citation type="journal article" date="2020" name="Curr. Biol.">
        <title>Chromatin organization in early land plants reveals an ancestral association between H3K27me3, transposons, and constitutive heterochromatin.</title>
        <authorList>
            <person name="Montgomery S.A."/>
            <person name="Tanizawa Y."/>
            <person name="Galik B."/>
            <person name="Wang N."/>
            <person name="Ito T."/>
            <person name="Mochizuki T."/>
            <person name="Akimcheva S."/>
            <person name="Bowman J.L."/>
            <person name="Cognat V."/>
            <person name="Marechal-Drouard L."/>
            <person name="Ekker H."/>
            <person name="Hong S.F."/>
            <person name="Kohchi T."/>
            <person name="Lin S.S."/>
            <person name="Liu L.D."/>
            <person name="Nakamura Y."/>
            <person name="Valeeva L.R."/>
            <person name="Shakirov E.V."/>
            <person name="Shippen D.E."/>
            <person name="Wei W.L."/>
            <person name="Yagura M."/>
            <person name="Yamaoka S."/>
            <person name="Yamato K.T."/>
            <person name="Liu C."/>
            <person name="Berger F."/>
        </authorList>
    </citation>
    <scope>NUCLEOTIDE SEQUENCE [LARGE SCALE GENOMIC DNA]</scope>
    <source>
        <strain evidence="13">Tak-1</strain>
    </source>
</reference>